<dbReference type="InterPro" id="IPR027417">
    <property type="entry name" value="P-loop_NTPase"/>
</dbReference>
<evidence type="ECO:0000313" key="15">
    <source>
        <dbReference type="Proteomes" id="UP000260793"/>
    </source>
</evidence>
<evidence type="ECO:0000256" key="7">
    <source>
        <dbReference type="ARBA" id="ARBA00022833"/>
    </source>
</evidence>
<sequence length="292" mass="33119">MQGKIIKGIAGFYYVNVVESGLYECKAKGSFRKNGIKPLVGDEVELEVLDEEEKIGNVTKILPRKNELIRPAVANIDQALVVFAVTEPKPHYNLLDRFLVMMERKEIPVILCFNKTDLAEHPEIAELEEVYASCGYPVLFTSAKKEENIEKLKQMLKGKTTSIAGPSGVGKSSLINLLQSGVQMETGSISRKIARGKHTTRHSELIMISPDSYIMDTPGFSSLYVNDFEKEELKYYFPEFSPYEGKCRFNGCDHIHEPGCAVKEAVESGAIHKIRYEDYTEMYRELKEKKRY</sequence>
<feature type="binding site" evidence="10">
    <location>
        <position position="247"/>
    </location>
    <ligand>
        <name>Zn(2+)</name>
        <dbReference type="ChEBI" id="CHEBI:29105"/>
    </ligand>
</feature>
<dbReference type="AlphaFoldDB" id="A0A3E4LRG7"/>
<feature type="binding site" evidence="10">
    <location>
        <begin position="114"/>
        <end position="117"/>
    </location>
    <ligand>
        <name>GTP</name>
        <dbReference type="ChEBI" id="CHEBI:37565"/>
    </ligand>
</feature>
<evidence type="ECO:0000256" key="6">
    <source>
        <dbReference type="ARBA" id="ARBA00022801"/>
    </source>
</evidence>
<dbReference type="Proteomes" id="UP000260793">
    <property type="component" value="Unassembled WGS sequence"/>
</dbReference>
<dbReference type="Gene3D" id="1.10.40.50">
    <property type="entry name" value="Probable gtpase engc, domain 3"/>
    <property type="match status" value="1"/>
</dbReference>
<dbReference type="PANTHER" id="PTHR32120:SF11">
    <property type="entry name" value="SMALL RIBOSOMAL SUBUNIT BIOGENESIS GTPASE RSGA 1, MITOCHONDRIAL-RELATED"/>
    <property type="match status" value="1"/>
</dbReference>
<keyword evidence="7 10" id="KW-0862">Zinc</keyword>
<dbReference type="InterPro" id="IPR030378">
    <property type="entry name" value="G_CP_dom"/>
</dbReference>
<evidence type="ECO:0000256" key="2">
    <source>
        <dbReference type="ARBA" id="ARBA00022517"/>
    </source>
</evidence>
<feature type="domain" description="EngC GTPase" evidence="11">
    <location>
        <begin position="74"/>
        <end position="221"/>
    </location>
</feature>
<dbReference type="Gene3D" id="2.40.50.140">
    <property type="entry name" value="Nucleic acid-binding proteins"/>
    <property type="match status" value="1"/>
</dbReference>
<dbReference type="SUPFAM" id="SSF52540">
    <property type="entry name" value="P-loop containing nucleoside triphosphate hydrolases"/>
    <property type="match status" value="1"/>
</dbReference>
<dbReference type="InterPro" id="IPR031944">
    <property type="entry name" value="RsgA_N"/>
</dbReference>
<dbReference type="Pfam" id="PF03193">
    <property type="entry name" value="RsgA_GTPase"/>
    <property type="match status" value="1"/>
</dbReference>
<dbReference type="SUPFAM" id="SSF50249">
    <property type="entry name" value="Nucleic acid-binding proteins"/>
    <property type="match status" value="1"/>
</dbReference>
<keyword evidence="4 10" id="KW-0699">rRNA-binding</keyword>
<dbReference type="GO" id="GO:0019843">
    <property type="term" value="F:rRNA binding"/>
    <property type="evidence" value="ECO:0007669"/>
    <property type="project" value="UniProtKB-KW"/>
</dbReference>
<dbReference type="CDD" id="cd01854">
    <property type="entry name" value="YjeQ_EngC"/>
    <property type="match status" value="1"/>
</dbReference>
<evidence type="ECO:0000259" key="11">
    <source>
        <dbReference type="PROSITE" id="PS50936"/>
    </source>
</evidence>
<evidence type="ECO:0000313" key="14">
    <source>
        <dbReference type="EMBL" id="RHJ62194.1"/>
    </source>
</evidence>
<evidence type="ECO:0000256" key="3">
    <source>
        <dbReference type="ARBA" id="ARBA00022723"/>
    </source>
</evidence>
<dbReference type="InterPro" id="IPR012340">
    <property type="entry name" value="NA-bd_OB-fold"/>
</dbReference>
<keyword evidence="5 10" id="KW-0547">Nucleotide-binding</keyword>
<dbReference type="Proteomes" id="UP000285832">
    <property type="component" value="Unassembled WGS sequence"/>
</dbReference>
<comment type="function">
    <text evidence="10">One of several proteins that assist in the late maturation steps of the functional core of the 30S ribosomal subunit. Helps release RbfA from mature subunits. May play a role in the assembly of ribosomal proteins into the subunit. Circularly permuted GTPase that catalyzes slow GTP hydrolysis, GTPase activity is stimulated by the 30S ribosomal subunit.</text>
</comment>
<feature type="binding site" evidence="10">
    <location>
        <position position="254"/>
    </location>
    <ligand>
        <name>Zn(2+)</name>
        <dbReference type="ChEBI" id="CHEBI:29105"/>
    </ligand>
</feature>
<evidence type="ECO:0000256" key="9">
    <source>
        <dbReference type="ARBA" id="ARBA00023134"/>
    </source>
</evidence>
<dbReference type="PROSITE" id="PS51721">
    <property type="entry name" value="G_CP"/>
    <property type="match status" value="1"/>
</dbReference>
<keyword evidence="1 10" id="KW-0963">Cytoplasm</keyword>
<protein>
    <recommendedName>
        <fullName evidence="10">Small ribosomal subunit biogenesis GTPase RsgA</fullName>
        <ecNumber evidence="10">3.6.1.-</ecNumber>
    </recommendedName>
</protein>
<dbReference type="GO" id="GO:0042274">
    <property type="term" value="P:ribosomal small subunit biogenesis"/>
    <property type="evidence" value="ECO:0007669"/>
    <property type="project" value="UniProtKB-UniRule"/>
</dbReference>
<proteinExistence type="inferred from homology"/>
<dbReference type="GO" id="GO:0005737">
    <property type="term" value="C:cytoplasm"/>
    <property type="evidence" value="ECO:0007669"/>
    <property type="project" value="UniProtKB-SubCell"/>
</dbReference>
<evidence type="ECO:0000259" key="12">
    <source>
        <dbReference type="PROSITE" id="PS51721"/>
    </source>
</evidence>
<dbReference type="InterPro" id="IPR010914">
    <property type="entry name" value="RsgA_GTPase_dom"/>
</dbReference>
<gene>
    <name evidence="10 13" type="primary">rsgA</name>
    <name evidence="14" type="ORF">DW116_05565</name>
    <name evidence="13" type="ORF">DXD17_07240</name>
</gene>
<dbReference type="PROSITE" id="PS50936">
    <property type="entry name" value="ENGC_GTPASE"/>
    <property type="match status" value="1"/>
</dbReference>
<dbReference type="Gene3D" id="3.40.50.300">
    <property type="entry name" value="P-loop containing nucleotide triphosphate hydrolases"/>
    <property type="match status" value="1"/>
</dbReference>
<evidence type="ECO:0000256" key="8">
    <source>
        <dbReference type="ARBA" id="ARBA00022884"/>
    </source>
</evidence>
<reference evidence="15 16" key="1">
    <citation type="submission" date="2018-08" db="EMBL/GenBank/DDBJ databases">
        <title>A genome reference for cultivated species of the human gut microbiota.</title>
        <authorList>
            <person name="Zou Y."/>
            <person name="Xue W."/>
            <person name="Luo G."/>
        </authorList>
    </citation>
    <scope>NUCLEOTIDE SEQUENCE [LARGE SCALE GENOMIC DNA]</scope>
    <source>
        <strain evidence="14 16">AM09-9</strain>
        <strain evidence="13 15">TF11-7</strain>
    </source>
</reference>
<dbReference type="GO" id="GO:0005525">
    <property type="term" value="F:GTP binding"/>
    <property type="evidence" value="ECO:0007669"/>
    <property type="project" value="UniProtKB-UniRule"/>
</dbReference>
<evidence type="ECO:0000313" key="16">
    <source>
        <dbReference type="Proteomes" id="UP000285832"/>
    </source>
</evidence>
<feature type="binding site" evidence="10">
    <location>
        <position position="260"/>
    </location>
    <ligand>
        <name>Zn(2+)</name>
        <dbReference type="ChEBI" id="CHEBI:29105"/>
    </ligand>
</feature>
<evidence type="ECO:0000256" key="1">
    <source>
        <dbReference type="ARBA" id="ARBA00022490"/>
    </source>
</evidence>
<comment type="caution">
    <text evidence="13">The sequence shown here is derived from an EMBL/GenBank/DDBJ whole genome shotgun (WGS) entry which is preliminary data.</text>
</comment>
<dbReference type="EC" id="3.6.1.-" evidence="10"/>
<comment type="cofactor">
    <cofactor evidence="10">
        <name>Zn(2+)</name>
        <dbReference type="ChEBI" id="CHEBI:29105"/>
    </cofactor>
    <text evidence="10">Binds 1 zinc ion per subunit.</text>
</comment>
<dbReference type="Pfam" id="PF16745">
    <property type="entry name" value="RsgA_N"/>
    <property type="match status" value="1"/>
</dbReference>
<evidence type="ECO:0000313" key="13">
    <source>
        <dbReference type="EMBL" id="RGK40090.1"/>
    </source>
</evidence>
<dbReference type="EMBL" id="QSQN01000016">
    <property type="protein sequence ID" value="RGK40090.1"/>
    <property type="molecule type" value="Genomic_DNA"/>
</dbReference>
<keyword evidence="9 10" id="KW-0342">GTP-binding</keyword>
<comment type="similarity">
    <text evidence="10">Belongs to the TRAFAC class YlqF/YawG GTPase family. RsgA subfamily.</text>
</comment>
<dbReference type="GO" id="GO:0003924">
    <property type="term" value="F:GTPase activity"/>
    <property type="evidence" value="ECO:0007669"/>
    <property type="project" value="UniProtKB-UniRule"/>
</dbReference>
<dbReference type="GO" id="GO:0046872">
    <property type="term" value="F:metal ion binding"/>
    <property type="evidence" value="ECO:0007669"/>
    <property type="project" value="UniProtKB-KW"/>
</dbReference>
<dbReference type="GeneID" id="77334796"/>
<name>A0A3E4LRG7_9FIRM</name>
<dbReference type="InterPro" id="IPR004881">
    <property type="entry name" value="Ribosome_biogen_GTPase_RsgA"/>
</dbReference>
<evidence type="ECO:0000256" key="10">
    <source>
        <dbReference type="HAMAP-Rule" id="MF_01820"/>
    </source>
</evidence>
<comment type="subcellular location">
    <subcellularLocation>
        <location evidence="10">Cytoplasm</location>
    </subcellularLocation>
</comment>
<keyword evidence="2 10" id="KW-0690">Ribosome biogenesis</keyword>
<organism evidence="13 15">
    <name type="scientific">[Ruminococcus] lactaris</name>
    <dbReference type="NCBI Taxonomy" id="46228"/>
    <lineage>
        <taxon>Bacteria</taxon>
        <taxon>Bacillati</taxon>
        <taxon>Bacillota</taxon>
        <taxon>Clostridia</taxon>
        <taxon>Lachnospirales</taxon>
        <taxon>Lachnospiraceae</taxon>
        <taxon>Mediterraneibacter</taxon>
    </lineage>
</organism>
<evidence type="ECO:0000256" key="4">
    <source>
        <dbReference type="ARBA" id="ARBA00022730"/>
    </source>
</evidence>
<dbReference type="EMBL" id="QRMI01000011">
    <property type="protein sequence ID" value="RHJ62194.1"/>
    <property type="molecule type" value="Genomic_DNA"/>
</dbReference>
<comment type="subunit">
    <text evidence="10">Monomer. Associates with 30S ribosomal subunit, binds 16S rRNA.</text>
</comment>
<dbReference type="NCBIfam" id="TIGR00157">
    <property type="entry name" value="ribosome small subunit-dependent GTPase A"/>
    <property type="match status" value="1"/>
</dbReference>
<keyword evidence="8 10" id="KW-0694">RNA-binding</keyword>
<feature type="binding site" evidence="10">
    <location>
        <begin position="165"/>
        <end position="173"/>
    </location>
    <ligand>
        <name>GTP</name>
        <dbReference type="ChEBI" id="CHEBI:37565"/>
    </ligand>
</feature>
<dbReference type="HAMAP" id="MF_01820">
    <property type="entry name" value="GTPase_RsgA"/>
    <property type="match status" value="1"/>
</dbReference>
<feature type="domain" description="CP-type G" evidence="12">
    <location>
        <begin position="65"/>
        <end position="223"/>
    </location>
</feature>
<dbReference type="PANTHER" id="PTHR32120">
    <property type="entry name" value="SMALL RIBOSOMAL SUBUNIT BIOGENESIS GTPASE RSGA"/>
    <property type="match status" value="1"/>
</dbReference>
<feature type="binding site" evidence="10">
    <location>
        <position position="252"/>
    </location>
    <ligand>
        <name>Zn(2+)</name>
        <dbReference type="ChEBI" id="CHEBI:29105"/>
    </ligand>
</feature>
<keyword evidence="3 10" id="KW-0479">Metal-binding</keyword>
<evidence type="ECO:0000256" key="5">
    <source>
        <dbReference type="ARBA" id="ARBA00022741"/>
    </source>
</evidence>
<keyword evidence="6 10" id="KW-0378">Hydrolase</keyword>
<dbReference type="RefSeq" id="WP_005610674.1">
    <property type="nucleotide sequence ID" value="NZ_CABKOA010000020.1"/>
</dbReference>
<accession>A0A3E4LRG7</accession>